<dbReference type="Proteomes" id="UP000635142">
    <property type="component" value="Unassembled WGS sequence"/>
</dbReference>
<dbReference type="AlphaFoldDB" id="A0A927HEZ4"/>
<protein>
    <recommendedName>
        <fullName evidence="1">2-hydroxychromene-2-carboxylate isomerase</fullName>
        <ecNumber evidence="1">5.99.1.4</ecNumber>
    </recommendedName>
</protein>
<proteinExistence type="inferred from homology"/>
<evidence type="ECO:0000256" key="2">
    <source>
        <dbReference type="PIRSR" id="PIRSR006386-1"/>
    </source>
</evidence>
<dbReference type="GO" id="GO:0018845">
    <property type="term" value="F:2-hydroxychromene-2-carboxylate isomerase activity"/>
    <property type="evidence" value="ECO:0007669"/>
    <property type="project" value="UniProtKB-UniRule"/>
</dbReference>
<reference evidence="4" key="1">
    <citation type="submission" date="2020-08" db="EMBL/GenBank/DDBJ databases">
        <title>Sulfitobacter aestuariivivens sp. nov., isolated from a tidal flat.</title>
        <authorList>
            <person name="Park S."/>
            <person name="Yoon J.-H."/>
        </authorList>
    </citation>
    <scope>NUCLEOTIDE SEQUENCE</scope>
    <source>
        <strain evidence="4">TSTF-M16</strain>
    </source>
</reference>
<gene>
    <name evidence="4" type="ORF">H9Q16_08170</name>
</gene>
<dbReference type="InterPro" id="IPR036249">
    <property type="entry name" value="Thioredoxin-like_sf"/>
</dbReference>
<organism evidence="4 5">
    <name type="scientific">Sulfitobacter aestuariivivens</name>
    <dbReference type="NCBI Taxonomy" id="2766981"/>
    <lineage>
        <taxon>Bacteria</taxon>
        <taxon>Pseudomonadati</taxon>
        <taxon>Pseudomonadota</taxon>
        <taxon>Alphaproteobacteria</taxon>
        <taxon>Rhodobacterales</taxon>
        <taxon>Roseobacteraceae</taxon>
        <taxon>Sulfitobacter</taxon>
    </lineage>
</organism>
<dbReference type="GO" id="GO:0006749">
    <property type="term" value="P:glutathione metabolic process"/>
    <property type="evidence" value="ECO:0007669"/>
    <property type="project" value="TreeGrafter"/>
</dbReference>
<sequence length="202" mass="22534">MTDGVIEYFYSAHSAYAYLGAWELQRIADDAGWRIDHRPIDLNPVIDATSGDAFGSRSPAHEDYFFGRDMFRWAEVRDLPMIRHRPTYHDNALALPNGMIIAAGPDADALSRTILQIHWRDDANIADEPTLRRAADSLGLDGAALIEAAQSDPVQAQHTTNTREAIQRSVFGSPTYFVRGDMFYGQDRLDLVARAIAKPFAP</sequence>
<evidence type="ECO:0000259" key="3">
    <source>
        <dbReference type="Pfam" id="PF01323"/>
    </source>
</evidence>
<dbReference type="InterPro" id="IPR051924">
    <property type="entry name" value="GST_Kappa/NadH"/>
</dbReference>
<dbReference type="PANTHER" id="PTHR42943">
    <property type="entry name" value="GLUTATHIONE S-TRANSFERASE KAPPA"/>
    <property type="match status" value="1"/>
</dbReference>
<dbReference type="PIRSF" id="PIRSF006386">
    <property type="entry name" value="HCCAis_GSTk"/>
    <property type="match status" value="1"/>
</dbReference>
<keyword evidence="1 4" id="KW-0413">Isomerase</keyword>
<dbReference type="CDD" id="cd03022">
    <property type="entry name" value="DsbA_HCCA_Iso"/>
    <property type="match status" value="1"/>
</dbReference>
<dbReference type="RefSeq" id="WP_191074818.1">
    <property type="nucleotide sequence ID" value="NZ_JACTAG010000001.1"/>
</dbReference>
<name>A0A927HEZ4_9RHOB</name>
<dbReference type="SUPFAM" id="SSF52833">
    <property type="entry name" value="Thioredoxin-like"/>
    <property type="match status" value="1"/>
</dbReference>
<feature type="active site" description="Nucleophile" evidence="2">
    <location>
        <position position="14"/>
    </location>
</feature>
<comment type="similarity">
    <text evidence="1">Belongs to the GST superfamily. NadH family.</text>
</comment>
<comment type="caution">
    <text evidence="4">The sequence shown here is derived from an EMBL/GenBank/DDBJ whole genome shotgun (WGS) entry which is preliminary data.</text>
</comment>
<dbReference type="InterPro" id="IPR001853">
    <property type="entry name" value="DSBA-like_thioredoxin_dom"/>
</dbReference>
<dbReference type="GO" id="GO:1901170">
    <property type="term" value="P:naphthalene catabolic process"/>
    <property type="evidence" value="ECO:0007669"/>
    <property type="project" value="InterPro"/>
</dbReference>
<dbReference type="Pfam" id="PF01323">
    <property type="entry name" value="DSBA"/>
    <property type="match status" value="1"/>
</dbReference>
<comment type="catalytic activity">
    <reaction evidence="1">
        <text>2-hydroxychromene-2-carboxylate = (3E)-4-(2-hydroxyphenyl)-2-oxobut-3-enoate</text>
        <dbReference type="Rhea" id="RHEA:27401"/>
        <dbReference type="ChEBI" id="CHEBI:59350"/>
        <dbReference type="ChEBI" id="CHEBI:59353"/>
        <dbReference type="EC" id="5.99.1.4"/>
    </reaction>
</comment>
<accession>A0A927HEZ4</accession>
<dbReference type="InterPro" id="IPR044087">
    <property type="entry name" value="NahD-like"/>
</dbReference>
<evidence type="ECO:0000313" key="5">
    <source>
        <dbReference type="Proteomes" id="UP000635142"/>
    </source>
</evidence>
<dbReference type="Gene3D" id="3.40.30.10">
    <property type="entry name" value="Glutaredoxin"/>
    <property type="match status" value="1"/>
</dbReference>
<keyword evidence="5" id="KW-1185">Reference proteome</keyword>
<dbReference type="InterPro" id="IPR014440">
    <property type="entry name" value="HCCAis_GSTk"/>
</dbReference>
<dbReference type="EC" id="5.99.1.4" evidence="1"/>
<dbReference type="GO" id="GO:0004364">
    <property type="term" value="F:glutathione transferase activity"/>
    <property type="evidence" value="ECO:0007669"/>
    <property type="project" value="TreeGrafter"/>
</dbReference>
<evidence type="ECO:0000256" key="1">
    <source>
        <dbReference type="PIRNR" id="PIRNR006386"/>
    </source>
</evidence>
<feature type="domain" description="DSBA-like thioredoxin" evidence="3">
    <location>
        <begin position="6"/>
        <end position="197"/>
    </location>
</feature>
<dbReference type="EMBL" id="JACTAG010000001">
    <property type="protein sequence ID" value="MBD3663893.1"/>
    <property type="molecule type" value="Genomic_DNA"/>
</dbReference>
<dbReference type="GO" id="GO:0004602">
    <property type="term" value="F:glutathione peroxidase activity"/>
    <property type="evidence" value="ECO:0007669"/>
    <property type="project" value="TreeGrafter"/>
</dbReference>
<dbReference type="PANTHER" id="PTHR42943:SF13">
    <property type="entry name" value="GLUTATHIONE S-TRANSFERASE KAPPA-RELATED"/>
    <property type="match status" value="1"/>
</dbReference>
<evidence type="ECO:0000313" key="4">
    <source>
        <dbReference type="EMBL" id="MBD3663893.1"/>
    </source>
</evidence>